<organism evidence="4 6">
    <name type="scientific">Arsenophonus nasoniae</name>
    <name type="common">son-killer infecting Nasonia vitripennis</name>
    <dbReference type="NCBI Taxonomy" id="638"/>
    <lineage>
        <taxon>Bacteria</taxon>
        <taxon>Pseudomonadati</taxon>
        <taxon>Pseudomonadota</taxon>
        <taxon>Gammaproteobacteria</taxon>
        <taxon>Enterobacterales</taxon>
        <taxon>Morganellaceae</taxon>
        <taxon>Arsenophonus</taxon>
    </lineage>
</organism>
<evidence type="ECO:0000259" key="3">
    <source>
        <dbReference type="Pfam" id="PF06597"/>
    </source>
</evidence>
<protein>
    <submittedName>
        <fullName evidence="4">Clostridium P-47 protein</fullName>
    </submittedName>
    <submittedName>
        <fullName evidence="5">TULIP family P47-like protein</fullName>
    </submittedName>
</protein>
<evidence type="ECO:0000313" key="4">
    <source>
        <dbReference type="EMBL" id="QBY43815.1"/>
    </source>
</evidence>
<accession>A0A4P7KUM8</accession>
<evidence type="ECO:0000256" key="1">
    <source>
        <dbReference type="ARBA" id="ARBA00023026"/>
    </source>
</evidence>
<dbReference type="EMBL" id="CP123523">
    <property type="protein sequence ID" value="WGM04161.1"/>
    <property type="molecule type" value="Genomic_DNA"/>
</dbReference>
<gene>
    <name evidence="4" type="ORF">ArsFIN_23840</name>
    <name evidence="5" type="ORF">QE258_10855</name>
</gene>
<evidence type="ECO:0000256" key="2">
    <source>
        <dbReference type="ARBA" id="ARBA00035010"/>
    </source>
</evidence>
<keyword evidence="7" id="KW-1185">Reference proteome</keyword>
<dbReference type="RefSeq" id="WP_026823090.1">
    <property type="nucleotide sequence ID" value="NZ_CP038613.1"/>
</dbReference>
<dbReference type="KEGG" id="ans:ArsFIN_23840"/>
<evidence type="ECO:0000313" key="5">
    <source>
        <dbReference type="EMBL" id="WGM04161.1"/>
    </source>
</evidence>
<dbReference type="InterPro" id="IPR010567">
    <property type="entry name" value="OrfX2/OrfX3/P47"/>
</dbReference>
<reference evidence="4 6" key="1">
    <citation type="submission" date="2019-03" db="EMBL/GenBank/DDBJ databases">
        <title>Long-read sequencing reveals hyperdense prophage content in a complex bacterial symbiont genome.</title>
        <authorList>
            <person name="Frost C.L."/>
            <person name="Siozios S."/>
            <person name="Nadal-Jimenez P."/>
            <person name="Brockhurst M.A."/>
            <person name="King K.C."/>
            <person name="Darby A.C."/>
            <person name="Hurst G.D.D."/>
        </authorList>
    </citation>
    <scope>NUCLEOTIDE SEQUENCE [LARGE SCALE GENOMIC DNA]</scope>
    <source>
        <strain evidence="4 6">FIN</strain>
    </source>
</reference>
<keyword evidence="1" id="KW-0843">Virulence</keyword>
<proteinExistence type="inferred from homology"/>
<reference evidence="5" key="2">
    <citation type="submission" date="2023-04" db="EMBL/GenBank/DDBJ databases">
        <title>Genome dynamics across the evolutionary transition to endosymbiosis.</title>
        <authorList>
            <person name="Siozios S."/>
            <person name="Nadal-Jimenez P."/>
            <person name="Azagi T."/>
            <person name="Sprong H."/>
            <person name="Frost C.L."/>
            <person name="Parratt S.R."/>
            <person name="Taylor G."/>
            <person name="Brettell L."/>
            <person name="Lew K.C."/>
            <person name="Croft L."/>
            <person name="King K.C."/>
            <person name="Brockhurst M.A."/>
            <person name="Hypsa V."/>
            <person name="Novakova E."/>
            <person name="Darby A.C."/>
            <person name="Hurst G.D.D."/>
        </authorList>
    </citation>
    <scope>NUCLEOTIDE SEQUENCE</scope>
    <source>
        <strain evidence="5">ANv_CAN</strain>
    </source>
</reference>
<dbReference type="Pfam" id="PF06597">
    <property type="entry name" value="Clostridium_P47"/>
    <property type="match status" value="1"/>
</dbReference>
<sequence>MDMFNWDLVCAASCTSINNKLKTAQDLLIKNFSYTNENNSTINGEFDSWQIVPGGSSQRINFITPIKSGRLSTTIAGKRIEVAVNGICPKIAVELQFVGSNDLTKTQLKFNCQQVVQEKKDVFSGAGSVVILDDDINNIFPADERIISEMFSALMAEMIVANKEQLQFVFSDLISLPEDNNGWLQTHIIQYTYNEPINGELGALAVLAILDCNPNPPNLADLQLQFDPALMRSTDSIGFAIAKWAFLKHVILAGLPEIFKGANRNHFKLVENNVIRNNGNIPLNPINGYTPYFENALVQIVDDKIVINNTSGRCDVVYNSSYVTFSLSGIYSVSLQRQNNRIKVSLNSVSTPSFSASVYDPLALAFWIFGGWVVDALLRGIKSQMEYLLWSFGYYGLEFDVFPVTMNVVADYKECGLAENFFMRG</sequence>
<dbReference type="AlphaFoldDB" id="A0A4P7KUM8"/>
<feature type="domain" description="Protein OrfX2/OrfX3/P47" evidence="3">
    <location>
        <begin position="5"/>
        <end position="287"/>
    </location>
</feature>
<dbReference type="Proteomes" id="UP000295134">
    <property type="component" value="Chromosome"/>
</dbReference>
<comment type="similarity">
    <text evidence="2">Belongs to the TULIP P47 family.</text>
</comment>
<dbReference type="EMBL" id="CP038613">
    <property type="protein sequence ID" value="QBY43815.1"/>
    <property type="molecule type" value="Genomic_DNA"/>
</dbReference>
<dbReference type="GeneID" id="96877436"/>
<evidence type="ECO:0000313" key="7">
    <source>
        <dbReference type="Proteomes" id="UP001177592"/>
    </source>
</evidence>
<dbReference type="Proteomes" id="UP001177592">
    <property type="component" value="Chromosome"/>
</dbReference>
<name>A0A4P7KUM8_9GAMM</name>
<evidence type="ECO:0000313" key="6">
    <source>
        <dbReference type="Proteomes" id="UP000295134"/>
    </source>
</evidence>